<reference evidence="2 3" key="1">
    <citation type="submission" date="2016-02" db="EMBL/GenBank/DDBJ databases">
        <title>Complete genome sequence and transcriptome regulation of the pentose utilising yeast Sugiyamaella lignohabitans.</title>
        <authorList>
            <person name="Bellasio M."/>
            <person name="Peymann A."/>
            <person name="Valli M."/>
            <person name="Sipitzky M."/>
            <person name="Graf A."/>
            <person name="Sauer M."/>
            <person name="Marx H."/>
            <person name="Mattanovich D."/>
        </authorList>
    </citation>
    <scope>NUCLEOTIDE SEQUENCE [LARGE SCALE GENOMIC DNA]</scope>
    <source>
        <strain evidence="2 3">CBS 10342</strain>
    </source>
</reference>
<evidence type="ECO:0000256" key="1">
    <source>
        <dbReference type="SAM" id="MobiDB-lite"/>
    </source>
</evidence>
<accession>A0A167ECB6</accession>
<dbReference type="OrthoDB" id="21221at2759"/>
<dbReference type="Proteomes" id="UP000189580">
    <property type="component" value="Chromosome d"/>
</dbReference>
<feature type="compositionally biased region" description="Low complexity" evidence="1">
    <location>
        <begin position="11"/>
        <end position="35"/>
    </location>
</feature>
<dbReference type="RefSeq" id="XP_018736376.1">
    <property type="nucleotide sequence ID" value="XM_018881949.1"/>
</dbReference>
<dbReference type="AlphaFoldDB" id="A0A167ECB6"/>
<proteinExistence type="predicted"/>
<name>A0A167ECB6_9ASCO</name>
<dbReference type="EMBL" id="CP014502">
    <property type="protein sequence ID" value="ANB13899.1"/>
    <property type="molecule type" value="Genomic_DNA"/>
</dbReference>
<dbReference type="GeneID" id="30037027"/>
<feature type="region of interest" description="Disordered" evidence="1">
    <location>
        <begin position="1"/>
        <end position="45"/>
    </location>
</feature>
<evidence type="ECO:0000313" key="3">
    <source>
        <dbReference type="Proteomes" id="UP000189580"/>
    </source>
</evidence>
<gene>
    <name evidence="2" type="primary">MUM2</name>
    <name evidence="2" type="ORF">AWJ20_4850</name>
</gene>
<feature type="region of interest" description="Disordered" evidence="1">
    <location>
        <begin position="156"/>
        <end position="178"/>
    </location>
</feature>
<organism evidence="2 3">
    <name type="scientific">Sugiyamaella lignohabitans</name>
    <dbReference type="NCBI Taxonomy" id="796027"/>
    <lineage>
        <taxon>Eukaryota</taxon>
        <taxon>Fungi</taxon>
        <taxon>Dikarya</taxon>
        <taxon>Ascomycota</taxon>
        <taxon>Saccharomycotina</taxon>
        <taxon>Dipodascomycetes</taxon>
        <taxon>Dipodascales</taxon>
        <taxon>Trichomonascaceae</taxon>
        <taxon>Sugiyamaella</taxon>
    </lineage>
</organism>
<keyword evidence="3" id="KW-1185">Reference proteome</keyword>
<sequence>MNAQLSRYTAGNQAGQGTNSQTGQTGQGQNNGHQGKMISTGGNVNTSNQYSSTNFYNSLTPKSSFDSIGSLHSLGSNVSSVPVGLASNPWVSGSFGSFSIPPPLPPSSGRSENSNSYHDSFNFAPADLSFVNDIDPPNEYSSSPSLNLSNAQKQPFKTLNNKPRGNHNNNSLGNSQFSNASTHQLHLDPVIENEFRNMAKSLEEKEALISDLKLQLESLVTAVAVCGSVNDKAVQEVISEMKMDATEIAHRITIRLKTLKSENEQLGVSNIIIRFTVC</sequence>
<evidence type="ECO:0000313" key="2">
    <source>
        <dbReference type="EMBL" id="ANB13899.1"/>
    </source>
</evidence>
<feature type="compositionally biased region" description="Polar residues" evidence="1">
    <location>
        <begin position="1"/>
        <end position="10"/>
    </location>
</feature>
<protein>
    <submittedName>
        <fullName evidence="2">Mum2p</fullName>
    </submittedName>
</protein>
<dbReference type="KEGG" id="slb:AWJ20_4850"/>